<feature type="transmembrane region" description="Helical" evidence="7">
    <location>
        <begin position="109"/>
        <end position="134"/>
    </location>
</feature>
<keyword evidence="6" id="KW-0813">Transport</keyword>
<dbReference type="STRING" id="1038014.SAMN04487910_4227"/>
<name>A0A1H7VWZ4_AQUAM</name>
<evidence type="ECO:0000259" key="8">
    <source>
        <dbReference type="Pfam" id="PF01618"/>
    </source>
</evidence>
<evidence type="ECO:0000256" key="4">
    <source>
        <dbReference type="ARBA" id="ARBA00022989"/>
    </source>
</evidence>
<dbReference type="Proteomes" id="UP000198521">
    <property type="component" value="Unassembled WGS sequence"/>
</dbReference>
<keyword evidence="3 7" id="KW-0812">Transmembrane</keyword>
<proteinExistence type="inferred from homology"/>
<organism evidence="9 10">
    <name type="scientific">Aquimarina amphilecti</name>
    <dbReference type="NCBI Taxonomy" id="1038014"/>
    <lineage>
        <taxon>Bacteria</taxon>
        <taxon>Pseudomonadati</taxon>
        <taxon>Bacteroidota</taxon>
        <taxon>Flavobacteriia</taxon>
        <taxon>Flavobacteriales</taxon>
        <taxon>Flavobacteriaceae</taxon>
        <taxon>Aquimarina</taxon>
    </lineage>
</organism>
<comment type="similarity">
    <text evidence="6">Belongs to the exbB/tolQ family.</text>
</comment>
<sequence length="139" mass="15259">MISLIIGQSEESHSAIAHIIHLLYDGGLFFMLPILATLFLVFFLIIRNALILKKGKNLPIKNIRIINSIGLMILVWGVLGQLLGLVEALDKIEFLGEVSTARLAGGLKISALPTMFGCLVFVISRIATIIFTWIGNEVE</sequence>
<gene>
    <name evidence="9" type="ORF">SAMN04487910_4227</name>
</gene>
<evidence type="ECO:0000256" key="7">
    <source>
        <dbReference type="SAM" id="Phobius"/>
    </source>
</evidence>
<dbReference type="RefSeq" id="WP_091412062.1">
    <property type="nucleotide sequence ID" value="NZ_FOAB01000009.1"/>
</dbReference>
<evidence type="ECO:0000256" key="1">
    <source>
        <dbReference type="ARBA" id="ARBA00004651"/>
    </source>
</evidence>
<dbReference type="EMBL" id="FOAB01000009">
    <property type="protein sequence ID" value="SEM13317.1"/>
    <property type="molecule type" value="Genomic_DNA"/>
</dbReference>
<feature type="transmembrane region" description="Helical" evidence="7">
    <location>
        <begin position="66"/>
        <end position="89"/>
    </location>
</feature>
<dbReference type="AlphaFoldDB" id="A0A1H7VWZ4"/>
<dbReference type="GO" id="GO:0005886">
    <property type="term" value="C:plasma membrane"/>
    <property type="evidence" value="ECO:0007669"/>
    <property type="project" value="UniProtKB-SubCell"/>
</dbReference>
<reference evidence="9 10" key="1">
    <citation type="submission" date="2016-10" db="EMBL/GenBank/DDBJ databases">
        <authorList>
            <person name="de Groot N.N."/>
        </authorList>
    </citation>
    <scope>NUCLEOTIDE SEQUENCE [LARGE SCALE GENOMIC DNA]</scope>
    <source>
        <strain evidence="9 10">DSM 25232</strain>
    </source>
</reference>
<evidence type="ECO:0000256" key="3">
    <source>
        <dbReference type="ARBA" id="ARBA00022692"/>
    </source>
</evidence>
<dbReference type="Pfam" id="PF01618">
    <property type="entry name" value="MotA_ExbB"/>
    <property type="match status" value="1"/>
</dbReference>
<protein>
    <submittedName>
        <fullName evidence="9">MotA/TolQ/ExbB proton channel family protein</fullName>
    </submittedName>
</protein>
<evidence type="ECO:0000256" key="5">
    <source>
        <dbReference type="ARBA" id="ARBA00023136"/>
    </source>
</evidence>
<dbReference type="GO" id="GO:0015031">
    <property type="term" value="P:protein transport"/>
    <property type="evidence" value="ECO:0007669"/>
    <property type="project" value="UniProtKB-KW"/>
</dbReference>
<evidence type="ECO:0000256" key="2">
    <source>
        <dbReference type="ARBA" id="ARBA00022475"/>
    </source>
</evidence>
<keyword evidence="10" id="KW-1185">Reference proteome</keyword>
<feature type="transmembrane region" description="Helical" evidence="7">
    <location>
        <begin position="28"/>
        <end position="46"/>
    </location>
</feature>
<dbReference type="InterPro" id="IPR002898">
    <property type="entry name" value="MotA_ExbB_proton_chnl"/>
</dbReference>
<dbReference type="OrthoDB" id="1001678at2"/>
<feature type="domain" description="MotA/TolQ/ExbB proton channel" evidence="8">
    <location>
        <begin position="61"/>
        <end position="126"/>
    </location>
</feature>
<keyword evidence="5 7" id="KW-0472">Membrane</keyword>
<keyword evidence="2" id="KW-1003">Cell membrane</keyword>
<keyword evidence="6" id="KW-0653">Protein transport</keyword>
<accession>A0A1H7VWZ4</accession>
<evidence type="ECO:0000256" key="6">
    <source>
        <dbReference type="RuleBase" id="RU004057"/>
    </source>
</evidence>
<evidence type="ECO:0000313" key="9">
    <source>
        <dbReference type="EMBL" id="SEM13317.1"/>
    </source>
</evidence>
<keyword evidence="4 7" id="KW-1133">Transmembrane helix</keyword>
<comment type="subcellular location">
    <subcellularLocation>
        <location evidence="1">Cell membrane</location>
        <topology evidence="1">Multi-pass membrane protein</topology>
    </subcellularLocation>
    <subcellularLocation>
        <location evidence="6">Membrane</location>
        <topology evidence="6">Multi-pass membrane protein</topology>
    </subcellularLocation>
</comment>
<evidence type="ECO:0000313" key="10">
    <source>
        <dbReference type="Proteomes" id="UP000198521"/>
    </source>
</evidence>